<dbReference type="EMBL" id="KN847335">
    <property type="protein sequence ID" value="KIW43343.1"/>
    <property type="molecule type" value="Genomic_DNA"/>
</dbReference>
<dbReference type="Pfam" id="PF26616">
    <property type="entry name" value="CorA-like"/>
    <property type="match status" value="1"/>
</dbReference>
<organism evidence="4 5">
    <name type="scientific">Exophiala oligosperma</name>
    <dbReference type="NCBI Taxonomy" id="215243"/>
    <lineage>
        <taxon>Eukaryota</taxon>
        <taxon>Fungi</taxon>
        <taxon>Dikarya</taxon>
        <taxon>Ascomycota</taxon>
        <taxon>Pezizomycotina</taxon>
        <taxon>Eurotiomycetes</taxon>
        <taxon>Chaetothyriomycetidae</taxon>
        <taxon>Chaetothyriales</taxon>
        <taxon>Herpotrichiellaceae</taxon>
        <taxon>Exophiala</taxon>
    </lineage>
</organism>
<dbReference type="OrthoDB" id="5396681at2759"/>
<name>A0A0D2DK40_9EURO</name>
<feature type="compositionally biased region" description="Polar residues" evidence="1">
    <location>
        <begin position="342"/>
        <end position="356"/>
    </location>
</feature>
<dbReference type="GeneID" id="27356529"/>
<evidence type="ECO:0000259" key="3">
    <source>
        <dbReference type="Pfam" id="PF26616"/>
    </source>
</evidence>
<proteinExistence type="predicted"/>
<feature type="domain" description="CorA-like transporter" evidence="3">
    <location>
        <begin position="8"/>
        <end position="278"/>
    </location>
</feature>
<gene>
    <name evidence="4" type="ORF">PV06_04455</name>
</gene>
<keyword evidence="5" id="KW-1185">Reference proteome</keyword>
<dbReference type="InterPro" id="IPR058257">
    <property type="entry name" value="CorA-like_dom"/>
</dbReference>
<dbReference type="RefSeq" id="XP_016263559.1">
    <property type="nucleotide sequence ID" value="XM_016405353.1"/>
</dbReference>
<feature type="transmembrane region" description="Helical" evidence="2">
    <location>
        <begin position="508"/>
        <end position="528"/>
    </location>
</feature>
<protein>
    <recommendedName>
        <fullName evidence="3">CorA-like transporter domain-containing protein</fullName>
    </recommendedName>
</protein>
<dbReference type="Proteomes" id="UP000053342">
    <property type="component" value="Unassembled WGS sequence"/>
</dbReference>
<dbReference type="STRING" id="215243.A0A0D2DK40"/>
<reference evidence="4 5" key="1">
    <citation type="submission" date="2015-01" db="EMBL/GenBank/DDBJ databases">
        <title>The Genome Sequence of Exophiala oligosperma CBS72588.</title>
        <authorList>
            <consortium name="The Broad Institute Genomics Platform"/>
            <person name="Cuomo C."/>
            <person name="de Hoog S."/>
            <person name="Gorbushina A."/>
            <person name="Stielow B."/>
            <person name="Teixiera M."/>
            <person name="Abouelleil A."/>
            <person name="Chapman S.B."/>
            <person name="Priest M."/>
            <person name="Young S.K."/>
            <person name="Wortman J."/>
            <person name="Nusbaum C."/>
            <person name="Birren B."/>
        </authorList>
    </citation>
    <scope>NUCLEOTIDE SEQUENCE [LARGE SCALE GENOMIC DNA]</scope>
    <source>
        <strain evidence="4 5">CBS 72588</strain>
    </source>
</reference>
<keyword evidence="2" id="KW-0812">Transmembrane</keyword>
<evidence type="ECO:0000256" key="2">
    <source>
        <dbReference type="SAM" id="Phobius"/>
    </source>
</evidence>
<keyword evidence="2" id="KW-1133">Transmembrane helix</keyword>
<feature type="region of interest" description="Disordered" evidence="1">
    <location>
        <begin position="327"/>
        <end position="356"/>
    </location>
</feature>
<dbReference type="AlphaFoldDB" id="A0A0D2DK40"/>
<dbReference type="HOGENOM" id="CLU_025521_0_0_1"/>
<evidence type="ECO:0000313" key="5">
    <source>
        <dbReference type="Proteomes" id="UP000053342"/>
    </source>
</evidence>
<accession>A0A0D2DK40</accession>
<dbReference type="VEuPathDB" id="FungiDB:PV06_04455"/>
<evidence type="ECO:0000256" key="1">
    <source>
        <dbReference type="SAM" id="MobiDB-lite"/>
    </source>
</evidence>
<keyword evidence="2" id="KW-0472">Membrane</keyword>
<sequence>MDTFTTCRTKEYPLSIVHPMESAHVLISYHDRLKGLQPKLFGAENRACVNLWQCQEDGQFRHACVRNLSELESYLETEGPKGQLHPQCRFVFVNAHNGSSTERLNITKDMMSEILSYHQVMPSFIDLMASFGRGAPYDYQYCGFRSDIRLSMRNSALAVPRIKRSGQVLELCYSLRAVEPSTSLPNWPWSIKQLAVSHTIDVETGQSTWLVFKADDTIKDRIMSATRSASLPQVNAFQDANEALASSFGIHLILCQWAAEHWRWYVNFLEQKVQDITRVKVFGAVEPPRSPRSARQALAKINPAARSATFSLSKTLSRISTWGSVRQSSQRSRGSAPDLSEHVSTPGLSENSTNQLLTKKEVIEEDEDVGFSLDDLQQIQHIEEQIQQAMLVQTTAVKVLEQLRNFYQSLQEHPEWHLNLSPASRGSLTRFCNHIENIQFDLNSQYTRSETLVTLLANRKNLLGQILEWRSTEAIKLISRQSHASTEHMESMTDEMRELAVKTKQETVSMRIITLVTLFFLPGTFISASRQVSGISLRYTY</sequence>
<evidence type="ECO:0000313" key="4">
    <source>
        <dbReference type="EMBL" id="KIW43343.1"/>
    </source>
</evidence>